<evidence type="ECO:0000313" key="2">
    <source>
        <dbReference type="EMBL" id="AFK48120.1"/>
    </source>
</evidence>
<accession>I3T6H8</accession>
<name>I3T6H8_LOTJA</name>
<feature type="region of interest" description="Disordered" evidence="1">
    <location>
        <begin position="83"/>
        <end position="102"/>
    </location>
</feature>
<proteinExistence type="evidence at transcript level"/>
<feature type="compositionally biased region" description="Acidic residues" evidence="1">
    <location>
        <begin position="166"/>
        <end position="195"/>
    </location>
</feature>
<dbReference type="OMA" id="VHCGETH"/>
<dbReference type="EMBL" id="BT148326">
    <property type="protein sequence ID" value="AFK48120.1"/>
    <property type="molecule type" value="mRNA"/>
</dbReference>
<dbReference type="AlphaFoldDB" id="I3T6H8"/>
<feature type="compositionally biased region" description="Polar residues" evidence="1">
    <location>
        <begin position="151"/>
        <end position="164"/>
    </location>
</feature>
<feature type="region of interest" description="Disordered" evidence="1">
    <location>
        <begin position="140"/>
        <end position="195"/>
    </location>
</feature>
<sequence>MNQRIYDDKSRENFSLVTAKCQNPSEQQHNSVANYHPHQTKSNLERPWPILQILILLHLRASHSNTPISTTFNISIVLQEKRQSQHHPLQAKDQDSQPTRKLQNHSSIIFPHIGLQLTQKIPCSGINQHRNRALKYGSEHSGYHVGRVPSVGTNSSASGDSTGNGDDMEEDEEEAADGWDEAEGEGEEDAAGGCS</sequence>
<evidence type="ECO:0000256" key="1">
    <source>
        <dbReference type="SAM" id="MobiDB-lite"/>
    </source>
</evidence>
<protein>
    <submittedName>
        <fullName evidence="2">Uncharacterized protein</fullName>
    </submittedName>
</protein>
<reference evidence="2" key="1">
    <citation type="submission" date="2012-05" db="EMBL/GenBank/DDBJ databases">
        <authorList>
            <person name="Krishnakumar V."/>
            <person name="Cheung F."/>
            <person name="Xiao Y."/>
            <person name="Chan A."/>
            <person name="Moskal W.A."/>
            <person name="Town C.D."/>
        </authorList>
    </citation>
    <scope>NUCLEOTIDE SEQUENCE</scope>
</reference>
<organism evidence="2">
    <name type="scientific">Lotus japonicus</name>
    <name type="common">Lotus corniculatus var. japonicus</name>
    <dbReference type="NCBI Taxonomy" id="34305"/>
    <lineage>
        <taxon>Eukaryota</taxon>
        <taxon>Viridiplantae</taxon>
        <taxon>Streptophyta</taxon>
        <taxon>Embryophyta</taxon>
        <taxon>Tracheophyta</taxon>
        <taxon>Spermatophyta</taxon>
        <taxon>Magnoliopsida</taxon>
        <taxon>eudicotyledons</taxon>
        <taxon>Gunneridae</taxon>
        <taxon>Pentapetalae</taxon>
        <taxon>rosids</taxon>
        <taxon>fabids</taxon>
        <taxon>Fabales</taxon>
        <taxon>Fabaceae</taxon>
        <taxon>Papilionoideae</taxon>
        <taxon>50 kb inversion clade</taxon>
        <taxon>NPAAA clade</taxon>
        <taxon>Hologalegina</taxon>
        <taxon>robinioid clade</taxon>
        <taxon>Loteae</taxon>
        <taxon>Lotus</taxon>
    </lineage>
</organism>